<dbReference type="Proteomes" id="UP000075360">
    <property type="component" value="Unassembled WGS sequence"/>
</dbReference>
<comment type="caution">
    <text evidence="1">The sequence shown here is derived from an EMBL/GenBank/DDBJ whole genome shotgun (WGS) entry which is preliminary data.</text>
</comment>
<evidence type="ECO:0000313" key="2">
    <source>
        <dbReference type="Proteomes" id="UP000075360"/>
    </source>
</evidence>
<sequence>MLGYDFMLLQMAPFIQDNVINKITQGFVARDSLLHGVGEDDLAKAADGLAALEQQRFGKGDEGRIEQGVFVYMKFPVNFLFME</sequence>
<name>A0A149U9K0_9PROT</name>
<protein>
    <submittedName>
        <fullName evidence="1">Uncharacterized protein</fullName>
    </submittedName>
</protein>
<organism evidence="1 2">
    <name type="scientific">Acetobacter senegalensis</name>
    <dbReference type="NCBI Taxonomy" id="446692"/>
    <lineage>
        <taxon>Bacteria</taxon>
        <taxon>Pseudomonadati</taxon>
        <taxon>Pseudomonadota</taxon>
        <taxon>Alphaproteobacteria</taxon>
        <taxon>Acetobacterales</taxon>
        <taxon>Acetobacteraceae</taxon>
        <taxon>Acetobacter</taxon>
    </lineage>
</organism>
<reference evidence="1 2" key="1">
    <citation type="submission" date="2015-06" db="EMBL/GenBank/DDBJ databases">
        <title>Improved classification and identification of acetic acid bacteria using matrix-assisted laser desorption/ionization time-of-flight mass spectrometry; Gluconobacter nephelii and Gluconobacter uchimurae are later heterotypic synonyms of Gluconobacter japonicus and Gluconobacter oxydans, respectively.</title>
        <authorList>
            <person name="Li L."/>
            <person name="Cleenwerck I."/>
            <person name="De Vuyst L."/>
            <person name="Vandamme P."/>
        </authorList>
    </citation>
    <scope>NUCLEOTIDE SEQUENCE [LARGE SCALE GENOMIC DNA]</scope>
    <source>
        <strain evidence="1 2">LMG 23690</strain>
    </source>
</reference>
<proteinExistence type="predicted"/>
<dbReference type="EMBL" id="LHZU01000012">
    <property type="protein sequence ID" value="KXV61969.1"/>
    <property type="molecule type" value="Genomic_DNA"/>
</dbReference>
<gene>
    <name evidence="1" type="ORF">AD948_00060</name>
</gene>
<accession>A0A149U9K0</accession>
<dbReference type="PATRIC" id="fig|446692.4.peg.400"/>
<evidence type="ECO:0000313" key="1">
    <source>
        <dbReference type="EMBL" id="KXV61969.1"/>
    </source>
</evidence>
<dbReference type="AlphaFoldDB" id="A0A149U9K0"/>